<dbReference type="SUPFAM" id="SSF52402">
    <property type="entry name" value="Adenine nucleotide alpha hydrolases-like"/>
    <property type="match status" value="2"/>
</dbReference>
<keyword evidence="2" id="KW-0614">Plasmid</keyword>
<name>E8TP04_MESCW</name>
<dbReference type="PANTHER" id="PTHR46268">
    <property type="entry name" value="STRESS RESPONSE PROTEIN NHAX"/>
    <property type="match status" value="1"/>
</dbReference>
<accession>E8TP04</accession>
<gene>
    <name evidence="2" type="ordered locus">Mesci_6464</name>
</gene>
<evidence type="ECO:0000313" key="2">
    <source>
        <dbReference type="EMBL" id="ADV15433.1"/>
    </source>
</evidence>
<proteinExistence type="inferred from homology"/>
<evidence type="ECO:0000313" key="3">
    <source>
        <dbReference type="Proteomes" id="UP000007471"/>
    </source>
</evidence>
<dbReference type="CDD" id="cd00293">
    <property type="entry name" value="USP-like"/>
    <property type="match status" value="1"/>
</dbReference>
<reference evidence="3" key="1">
    <citation type="submission" date="2011-01" db="EMBL/GenBank/DDBJ databases">
        <title>Complete sequence of plasmid of Mesorhizobium ciceri bv. biserrulae WSM1271.</title>
        <authorList>
            <person name="Lucas S."/>
            <person name="Copeland A."/>
            <person name="Lapidus A."/>
            <person name="Cheng J.-F."/>
            <person name="Goodwin L."/>
            <person name="Pitluck S."/>
            <person name="Teshima H."/>
            <person name="Detter J.C."/>
            <person name="Han C."/>
            <person name="Tapia R."/>
            <person name="Land M."/>
            <person name="Hauser L."/>
            <person name="Kyrpides N."/>
            <person name="Ivanova N."/>
            <person name="Nandasena K."/>
            <person name="Reeve W.G."/>
            <person name="Howieson J.G."/>
            <person name="O'Hara G."/>
            <person name="Tiwari R.P."/>
            <person name="Woyke T."/>
        </authorList>
    </citation>
    <scope>NUCLEOTIDE SEQUENCE [LARGE SCALE GENOMIC DNA]</scope>
    <source>
        <strain evidence="3">HAMBI 2942 / LMG 23838 / WSM1271</strain>
        <plasmid evidence="3">Plasmid pMESCI01</plasmid>
    </source>
</reference>
<dbReference type="EMBL" id="CP002448">
    <property type="protein sequence ID" value="ADV15433.1"/>
    <property type="molecule type" value="Genomic_DNA"/>
</dbReference>
<dbReference type="OrthoDB" id="9804721at2"/>
<sequence>MQFIPHSIVQRKAPAMSYKSIIVNLAIDAPPAPIVKLGIELAERFGARLIGLAAADVPPLVATGDGMVYEGEVMQIQHTEIEKRLAELRAEFERLLPASIFSEWGQAVCSPTRFLSISARSADLIVTGSEKGGNVFRAVDVGSLVLGIGRPVLVAASNVEPVMAKTVLVAWKDTREARRAIADALPLLATANEVVIATMDTDRDKSIRDSLADVAVFLEHHGIMAGTELIAGDPDGDRLLTFARSIHADLIVSGAYGHSRLREWAFGGITRSLIEESGINRFMSY</sequence>
<comment type="similarity">
    <text evidence="1">Belongs to the universal stress protein A family.</text>
</comment>
<evidence type="ECO:0000256" key="1">
    <source>
        <dbReference type="ARBA" id="ARBA00008791"/>
    </source>
</evidence>
<dbReference type="Proteomes" id="UP000007471">
    <property type="component" value="Plasmid pMESCI01"/>
</dbReference>
<organism evidence="2 3">
    <name type="scientific">Mesorhizobium ciceri biovar biserrulae (strain HAMBI 2942 / LMG 23838 / WSM1271)</name>
    <dbReference type="NCBI Taxonomy" id="765698"/>
    <lineage>
        <taxon>Bacteria</taxon>
        <taxon>Pseudomonadati</taxon>
        <taxon>Pseudomonadota</taxon>
        <taxon>Alphaproteobacteria</taxon>
        <taxon>Hyphomicrobiales</taxon>
        <taxon>Phyllobacteriaceae</taxon>
        <taxon>Mesorhizobium</taxon>
    </lineage>
</organism>
<dbReference type="PANTHER" id="PTHR46268:SF15">
    <property type="entry name" value="UNIVERSAL STRESS PROTEIN HP_0031"/>
    <property type="match status" value="1"/>
</dbReference>
<geneLocation type="plasmid" evidence="2 3">
    <name>pMESCI01</name>
</geneLocation>
<dbReference type="AlphaFoldDB" id="E8TP04"/>
<dbReference type="Gene3D" id="3.40.50.12370">
    <property type="match status" value="1"/>
</dbReference>
<dbReference type="KEGG" id="mci:Mesci_6464"/>
<dbReference type="PATRIC" id="fig|765698.3.peg.403"/>
<dbReference type="HOGENOM" id="CLU_049301_5_3_5"/>
<dbReference type="eggNOG" id="COG0589">
    <property type="taxonomic scope" value="Bacteria"/>
</dbReference>
<protein>
    <submittedName>
        <fullName evidence="2">UspA domain-containing protein</fullName>
    </submittedName>
</protein>